<protein>
    <submittedName>
        <fullName evidence="3">Uncharacterized protein</fullName>
    </submittedName>
</protein>
<evidence type="ECO:0000256" key="1">
    <source>
        <dbReference type="SAM" id="Coils"/>
    </source>
</evidence>
<accession>A0A6H0Y461</accession>
<feature type="region of interest" description="Disordered" evidence="2">
    <location>
        <begin position="1"/>
        <end position="136"/>
    </location>
</feature>
<feature type="coiled-coil region" evidence="1">
    <location>
        <begin position="198"/>
        <end position="235"/>
    </location>
</feature>
<feature type="compositionally biased region" description="Basic and acidic residues" evidence="2">
    <location>
        <begin position="96"/>
        <end position="113"/>
    </location>
</feature>
<feature type="region of interest" description="Disordered" evidence="2">
    <location>
        <begin position="402"/>
        <end position="496"/>
    </location>
</feature>
<keyword evidence="4" id="KW-1185">Reference proteome</keyword>
<keyword evidence="1" id="KW-0175">Coiled coil</keyword>
<dbReference type="EMBL" id="CP051143">
    <property type="protein sequence ID" value="QIX01793.1"/>
    <property type="molecule type" value="Genomic_DNA"/>
</dbReference>
<feature type="region of interest" description="Disordered" evidence="2">
    <location>
        <begin position="314"/>
        <end position="351"/>
    </location>
</feature>
<organism evidence="3 4">
    <name type="scientific">Peltaster fructicola</name>
    <dbReference type="NCBI Taxonomy" id="286661"/>
    <lineage>
        <taxon>Eukaryota</taxon>
        <taxon>Fungi</taxon>
        <taxon>Dikarya</taxon>
        <taxon>Ascomycota</taxon>
        <taxon>Pezizomycotina</taxon>
        <taxon>Dothideomycetes</taxon>
        <taxon>Dothideomycetes incertae sedis</taxon>
        <taxon>Peltaster</taxon>
    </lineage>
</organism>
<proteinExistence type="predicted"/>
<feature type="region of interest" description="Disordered" evidence="2">
    <location>
        <begin position="265"/>
        <end position="295"/>
    </location>
</feature>
<feature type="compositionally biased region" description="Acidic residues" evidence="2">
    <location>
        <begin position="40"/>
        <end position="49"/>
    </location>
</feature>
<feature type="compositionally biased region" description="Polar residues" evidence="2">
    <location>
        <begin position="314"/>
        <end position="327"/>
    </location>
</feature>
<sequence length="641" mass="71966">MESAPPVPRKDTPRKQRSQVEMSSSVAKRKRENNFTYDAAPEDEDEDEEQTPKRHRASPSQDRDSIEPSDSASAQRRGTLRRKKGVNNLSSLNLRHKAEQARSTEQQARESKFQEGSLTDKPSQKPPSAFTRVIRTDSGNLEQLDTLMNEYHDGMPTPGESADEMRDIGRAEPAEQTSAFYRFGQRLANNFRPVALWKQIWNETKEELTLRNMELERKRRQKLEAEQQYAHMKQTGQIPTKRVGGTNMQRDSGVELLEESRLTSFGTGAARSGAASRADSHADGERTLRSRMHFTRPSISNLRLNLKKTQSDANLFGSSNRESSASLSPVKGDADAGTLRKTQSRVDLKKQHKLSKRVSDLEMKLNIARRELDEALTEASPMPKSSHDRFAPLSSKLDEIQSVGKRESSLAAMDPANAFNEPSTPDEVGKRLAITQATTPPTSDDVAYDGPTPMDKQPVPKSGEQQQRSKKRRSDRDRGDDESEDSRPEKLVKKTWSTVFQAKSQQHAENTTLVEHIEDEQDQTDLFQHYADELAHPSVEPSRNASVRLSIDSTAHSLDPVYEEEEGMMTVPLNDDPSRPTAVATPARFGRVTRSMSPVKRSAVKAEAEEVVLTRAADAAKNHRARQTPSQEAFEWPEDVF</sequence>
<evidence type="ECO:0000256" key="2">
    <source>
        <dbReference type="SAM" id="MobiDB-lite"/>
    </source>
</evidence>
<dbReference type="OrthoDB" id="5226996at2759"/>
<gene>
    <name evidence="3" type="ORF">AMS68_007310</name>
</gene>
<evidence type="ECO:0000313" key="4">
    <source>
        <dbReference type="Proteomes" id="UP000503462"/>
    </source>
</evidence>
<feature type="compositionally biased region" description="Basic and acidic residues" evidence="2">
    <location>
        <begin position="278"/>
        <end position="288"/>
    </location>
</feature>
<reference evidence="3 4" key="1">
    <citation type="journal article" date="2016" name="Sci. Rep.">
        <title>Peltaster fructicola genome reveals evolution from an invasive phytopathogen to an ectophytic parasite.</title>
        <authorList>
            <person name="Xu C."/>
            <person name="Chen H."/>
            <person name="Gleason M.L."/>
            <person name="Xu J.R."/>
            <person name="Liu H."/>
            <person name="Zhang R."/>
            <person name="Sun G."/>
        </authorList>
    </citation>
    <scope>NUCLEOTIDE SEQUENCE [LARGE SCALE GENOMIC DNA]</scope>
    <source>
        <strain evidence="3 4">LNHT1506</strain>
    </source>
</reference>
<name>A0A6H0Y461_9PEZI</name>
<evidence type="ECO:0000313" key="3">
    <source>
        <dbReference type="EMBL" id="QIX01793.1"/>
    </source>
</evidence>
<feature type="region of interest" description="Disordered" evidence="2">
    <location>
        <begin position="618"/>
        <end position="641"/>
    </location>
</feature>
<dbReference type="AlphaFoldDB" id="A0A6H0Y461"/>
<dbReference type="Proteomes" id="UP000503462">
    <property type="component" value="Chromosome 5"/>
</dbReference>
<feature type="compositionally biased region" description="Basic and acidic residues" evidence="2">
    <location>
        <begin position="474"/>
        <end position="492"/>
    </location>
</feature>
<feature type="compositionally biased region" description="Low complexity" evidence="2">
    <location>
        <begin position="265"/>
        <end position="277"/>
    </location>
</feature>
<feature type="coiled-coil region" evidence="1">
    <location>
        <begin position="351"/>
        <end position="378"/>
    </location>
</feature>